<evidence type="ECO:0000259" key="4">
    <source>
        <dbReference type="PROSITE" id="PS50240"/>
    </source>
</evidence>
<dbReference type="InterPro" id="IPR033116">
    <property type="entry name" value="TRYPSIN_SER"/>
</dbReference>
<sequence>MRCPPLCLFLLYSSPLSKCFDDSLFVDTVQELVPPGGLIFGGIPSRLGQWPSFVFIYYRMNGTVRNYMCGGTLLSPTHVLTAAHCTEDLVAPSFAMTAVANLAGIFKQPDVQIREITSFSRHPDYSPGDTYLHDIAILSLNDSLALDENTQLGRILDDDRSLVDVGHGVVTGFGVHEIVDDQQVASQRLLWTEVPFRNHTWCIEQWKDLSGDKVHVKPNQICYGAKGKGTGTGDSGGPIQVQTSDGEWYQIGIISFGVGEVEDMPNQNKFPSVGTRIAPYCDFLESATRNAFSCLRGCTIKRADGRNS</sequence>
<dbReference type="InterPro" id="IPR018114">
    <property type="entry name" value="TRYPSIN_HIS"/>
</dbReference>
<dbReference type="EMBL" id="JAUCMV010000002">
    <property type="protein sequence ID" value="KAK0418497.1"/>
    <property type="molecule type" value="Genomic_DNA"/>
</dbReference>
<dbReference type="PANTHER" id="PTHR24260:SF136">
    <property type="entry name" value="GH08193P-RELATED"/>
    <property type="match status" value="1"/>
</dbReference>
<comment type="caution">
    <text evidence="5">The sequence shown here is derived from an EMBL/GenBank/DDBJ whole genome shotgun (WGS) entry which is preliminary data.</text>
</comment>
<organism evidence="5 6">
    <name type="scientific">Steinernema hermaphroditum</name>
    <dbReference type="NCBI Taxonomy" id="289476"/>
    <lineage>
        <taxon>Eukaryota</taxon>
        <taxon>Metazoa</taxon>
        <taxon>Ecdysozoa</taxon>
        <taxon>Nematoda</taxon>
        <taxon>Chromadorea</taxon>
        <taxon>Rhabditida</taxon>
        <taxon>Tylenchina</taxon>
        <taxon>Panagrolaimomorpha</taxon>
        <taxon>Strongyloidoidea</taxon>
        <taxon>Steinernematidae</taxon>
        <taxon>Steinernema</taxon>
    </lineage>
</organism>
<evidence type="ECO:0000256" key="2">
    <source>
        <dbReference type="RuleBase" id="RU363034"/>
    </source>
</evidence>
<keyword evidence="1" id="KW-1015">Disulfide bond</keyword>
<feature type="signal peptide" evidence="3">
    <location>
        <begin position="1"/>
        <end position="19"/>
    </location>
</feature>
<dbReference type="AlphaFoldDB" id="A0AA39I8N4"/>
<dbReference type="InterPro" id="IPR001254">
    <property type="entry name" value="Trypsin_dom"/>
</dbReference>
<dbReference type="InterPro" id="IPR043504">
    <property type="entry name" value="Peptidase_S1_PA_chymotrypsin"/>
</dbReference>
<dbReference type="InterPro" id="IPR009003">
    <property type="entry name" value="Peptidase_S1_PA"/>
</dbReference>
<dbReference type="PANTHER" id="PTHR24260">
    <property type="match status" value="1"/>
</dbReference>
<keyword evidence="2" id="KW-0378">Hydrolase</keyword>
<dbReference type="Pfam" id="PF00089">
    <property type="entry name" value="Trypsin"/>
    <property type="match status" value="1"/>
</dbReference>
<dbReference type="PROSITE" id="PS00135">
    <property type="entry name" value="TRYPSIN_SER"/>
    <property type="match status" value="1"/>
</dbReference>
<accession>A0AA39I8N4</accession>
<dbReference type="CDD" id="cd00190">
    <property type="entry name" value="Tryp_SPc"/>
    <property type="match status" value="1"/>
</dbReference>
<dbReference type="InterPro" id="IPR001314">
    <property type="entry name" value="Peptidase_S1A"/>
</dbReference>
<keyword evidence="2" id="KW-0645">Protease</keyword>
<dbReference type="PRINTS" id="PR00722">
    <property type="entry name" value="CHYMOTRYPSIN"/>
</dbReference>
<evidence type="ECO:0000313" key="6">
    <source>
        <dbReference type="Proteomes" id="UP001175271"/>
    </source>
</evidence>
<dbReference type="PROSITE" id="PS00134">
    <property type="entry name" value="TRYPSIN_HIS"/>
    <property type="match status" value="1"/>
</dbReference>
<proteinExistence type="predicted"/>
<dbReference type="SUPFAM" id="SSF50494">
    <property type="entry name" value="Trypsin-like serine proteases"/>
    <property type="match status" value="1"/>
</dbReference>
<evidence type="ECO:0000256" key="1">
    <source>
        <dbReference type="ARBA" id="ARBA00023157"/>
    </source>
</evidence>
<dbReference type="GO" id="GO:0006508">
    <property type="term" value="P:proteolysis"/>
    <property type="evidence" value="ECO:0007669"/>
    <property type="project" value="UniProtKB-KW"/>
</dbReference>
<evidence type="ECO:0000313" key="5">
    <source>
        <dbReference type="EMBL" id="KAK0418497.1"/>
    </source>
</evidence>
<protein>
    <recommendedName>
        <fullName evidence="4">Peptidase S1 domain-containing protein</fullName>
    </recommendedName>
</protein>
<dbReference type="Gene3D" id="2.40.10.10">
    <property type="entry name" value="Trypsin-like serine proteases"/>
    <property type="match status" value="1"/>
</dbReference>
<keyword evidence="6" id="KW-1185">Reference proteome</keyword>
<dbReference type="SMART" id="SM00020">
    <property type="entry name" value="Tryp_SPc"/>
    <property type="match status" value="1"/>
</dbReference>
<keyword evidence="3" id="KW-0732">Signal</keyword>
<evidence type="ECO:0000256" key="3">
    <source>
        <dbReference type="SAM" id="SignalP"/>
    </source>
</evidence>
<keyword evidence="2" id="KW-0720">Serine protease</keyword>
<dbReference type="Proteomes" id="UP001175271">
    <property type="component" value="Unassembled WGS sequence"/>
</dbReference>
<gene>
    <name evidence="5" type="ORF">QR680_013594</name>
</gene>
<name>A0AA39I8N4_9BILA</name>
<dbReference type="GO" id="GO:0004252">
    <property type="term" value="F:serine-type endopeptidase activity"/>
    <property type="evidence" value="ECO:0007669"/>
    <property type="project" value="InterPro"/>
</dbReference>
<reference evidence="5" key="1">
    <citation type="submission" date="2023-06" db="EMBL/GenBank/DDBJ databases">
        <title>Genomic analysis of the entomopathogenic nematode Steinernema hermaphroditum.</title>
        <authorList>
            <person name="Schwarz E.M."/>
            <person name="Heppert J.K."/>
            <person name="Baniya A."/>
            <person name="Schwartz H.T."/>
            <person name="Tan C.-H."/>
            <person name="Antoshechkin I."/>
            <person name="Sternberg P.W."/>
            <person name="Goodrich-Blair H."/>
            <person name="Dillman A.R."/>
        </authorList>
    </citation>
    <scope>NUCLEOTIDE SEQUENCE</scope>
    <source>
        <strain evidence="5">PS9179</strain>
        <tissue evidence="5">Whole animal</tissue>
    </source>
</reference>
<dbReference type="InterPro" id="IPR051333">
    <property type="entry name" value="CLIP_Serine_Protease"/>
</dbReference>
<feature type="chain" id="PRO_5041395340" description="Peptidase S1 domain-containing protein" evidence="3">
    <location>
        <begin position="20"/>
        <end position="308"/>
    </location>
</feature>
<feature type="domain" description="Peptidase S1" evidence="4">
    <location>
        <begin position="39"/>
        <end position="289"/>
    </location>
</feature>
<dbReference type="PROSITE" id="PS50240">
    <property type="entry name" value="TRYPSIN_DOM"/>
    <property type="match status" value="1"/>
</dbReference>